<comment type="caution">
    <text evidence="2">The sequence shown here is derived from an EMBL/GenBank/DDBJ whole genome shotgun (WGS) entry which is preliminary data.</text>
</comment>
<proteinExistence type="predicted"/>
<gene>
    <name evidence="2" type="ORF">AMELA_G00113520</name>
</gene>
<dbReference type="Proteomes" id="UP000593565">
    <property type="component" value="Unassembled WGS sequence"/>
</dbReference>
<feature type="compositionally biased region" description="Polar residues" evidence="1">
    <location>
        <begin position="44"/>
        <end position="54"/>
    </location>
</feature>
<accession>A0A7J6AQQ3</accession>
<dbReference type="EMBL" id="JAAGNN010000009">
    <property type="protein sequence ID" value="KAF4085100.1"/>
    <property type="molecule type" value="Genomic_DNA"/>
</dbReference>
<evidence type="ECO:0000256" key="1">
    <source>
        <dbReference type="SAM" id="MobiDB-lite"/>
    </source>
</evidence>
<reference evidence="2 3" key="1">
    <citation type="submission" date="2020-02" db="EMBL/GenBank/DDBJ databases">
        <title>A chromosome-scale genome assembly of the black bullhead catfish (Ameiurus melas).</title>
        <authorList>
            <person name="Wen M."/>
            <person name="Zham M."/>
            <person name="Cabau C."/>
            <person name="Klopp C."/>
            <person name="Donnadieu C."/>
            <person name="Roques C."/>
            <person name="Bouchez O."/>
            <person name="Lampietro C."/>
            <person name="Jouanno E."/>
            <person name="Herpin A."/>
            <person name="Louis A."/>
            <person name="Berthelot C."/>
            <person name="Parey E."/>
            <person name="Roest-Crollius H."/>
            <person name="Braasch I."/>
            <person name="Postlethwait J."/>
            <person name="Robinson-Rechavi M."/>
            <person name="Echchiki A."/>
            <person name="Begum T."/>
            <person name="Montfort J."/>
            <person name="Schartl M."/>
            <person name="Bobe J."/>
            <person name="Guiguen Y."/>
        </authorList>
    </citation>
    <scope>NUCLEOTIDE SEQUENCE [LARGE SCALE GENOMIC DNA]</scope>
    <source>
        <strain evidence="2">M_S1</strain>
        <tissue evidence="2">Blood</tissue>
    </source>
</reference>
<keyword evidence="3" id="KW-1185">Reference proteome</keyword>
<protein>
    <submittedName>
        <fullName evidence="2">Uncharacterized protein</fullName>
    </submittedName>
</protein>
<feature type="region of interest" description="Disordered" evidence="1">
    <location>
        <begin position="25"/>
        <end position="54"/>
    </location>
</feature>
<evidence type="ECO:0000313" key="3">
    <source>
        <dbReference type="Proteomes" id="UP000593565"/>
    </source>
</evidence>
<name>A0A7J6AQQ3_AMEME</name>
<sequence length="92" mass="10643">MSAMHWEARRRQNVLDRRMATKAKQYLTEDRQKQCTTEAGPRETNLTPSVSTVNAEPPVVDKSIICHCQPGKEQSSTKIENRYTSTQYSQQW</sequence>
<organism evidence="2 3">
    <name type="scientific">Ameiurus melas</name>
    <name type="common">Black bullhead</name>
    <name type="synonym">Silurus melas</name>
    <dbReference type="NCBI Taxonomy" id="219545"/>
    <lineage>
        <taxon>Eukaryota</taxon>
        <taxon>Metazoa</taxon>
        <taxon>Chordata</taxon>
        <taxon>Craniata</taxon>
        <taxon>Vertebrata</taxon>
        <taxon>Euteleostomi</taxon>
        <taxon>Actinopterygii</taxon>
        <taxon>Neopterygii</taxon>
        <taxon>Teleostei</taxon>
        <taxon>Ostariophysi</taxon>
        <taxon>Siluriformes</taxon>
        <taxon>Ictaluridae</taxon>
        <taxon>Ameiurus</taxon>
    </lineage>
</organism>
<dbReference type="AlphaFoldDB" id="A0A7J6AQQ3"/>
<evidence type="ECO:0000313" key="2">
    <source>
        <dbReference type="EMBL" id="KAF4085100.1"/>
    </source>
</evidence>
<feature type="region of interest" description="Disordered" evidence="1">
    <location>
        <begin position="71"/>
        <end position="92"/>
    </location>
</feature>
<feature type="compositionally biased region" description="Polar residues" evidence="1">
    <location>
        <begin position="72"/>
        <end position="92"/>
    </location>
</feature>